<dbReference type="EMBL" id="LDAU01000118">
    <property type="protein sequence ID" value="KRX04382.1"/>
    <property type="molecule type" value="Genomic_DNA"/>
</dbReference>
<keyword evidence="2" id="KW-1185">Reference proteome</keyword>
<proteinExistence type="predicted"/>
<organism evidence="1 2">
    <name type="scientific">Pseudocohnilembus persalinus</name>
    <name type="common">Ciliate</name>
    <dbReference type="NCBI Taxonomy" id="266149"/>
    <lineage>
        <taxon>Eukaryota</taxon>
        <taxon>Sar</taxon>
        <taxon>Alveolata</taxon>
        <taxon>Ciliophora</taxon>
        <taxon>Intramacronucleata</taxon>
        <taxon>Oligohymenophorea</taxon>
        <taxon>Scuticociliatia</taxon>
        <taxon>Philasterida</taxon>
        <taxon>Pseudocohnilembidae</taxon>
        <taxon>Pseudocohnilembus</taxon>
    </lineage>
</organism>
<evidence type="ECO:0000313" key="2">
    <source>
        <dbReference type="Proteomes" id="UP000054937"/>
    </source>
</evidence>
<accession>A0A0V0QPX0</accession>
<comment type="caution">
    <text evidence="1">The sequence shown here is derived from an EMBL/GenBank/DDBJ whole genome shotgun (WGS) entry which is preliminary data.</text>
</comment>
<dbReference type="InParanoid" id="A0A0V0QPX0"/>
<sequence>MNNQQNMNNFILNQQHRRLSIFHPEVQMNRQQSPQKQHVQKQPLNKNKIVFDSADYFLETEHQKQQKDKQKNEKLVKIEKILIPVKNDFLANQSPQLEQQKQEEKLKQNDQNDQIFYEIPNQIYDEKIKWPKQTVVNPAKYILNTHYSNESIDKIQDNNYKYKDDNISPHNINTSTFAQCERKNQNSDKQKNKYNYDIDSQQKNYKARKFFDSADYFIQQDLQKQQKNKNMTNNNQQNNNNLEVEEQIDYQMQKLSDNLEKQYLACEKPNFAQFKKRENQNKNRKKIPFDSADYFINQQKQNFVQNNEKKQTQQTYSYVQEKINENLGNLYEKINDENLNDSNFNNLSQNQIKQKQKRKTLIDISWKRTCFDSAEYFLKQSQKQQLKQKNK</sequence>
<dbReference type="Proteomes" id="UP000054937">
    <property type="component" value="Unassembled WGS sequence"/>
</dbReference>
<dbReference type="AlphaFoldDB" id="A0A0V0QPX0"/>
<evidence type="ECO:0000313" key="1">
    <source>
        <dbReference type="EMBL" id="KRX04382.1"/>
    </source>
</evidence>
<protein>
    <submittedName>
        <fullName evidence="1">Uncharacterized protein</fullName>
    </submittedName>
</protein>
<reference evidence="1 2" key="1">
    <citation type="journal article" date="2015" name="Sci. Rep.">
        <title>Genome of the facultative scuticociliatosis pathogen Pseudocohnilembus persalinus provides insight into its virulence through horizontal gene transfer.</title>
        <authorList>
            <person name="Xiong J."/>
            <person name="Wang G."/>
            <person name="Cheng J."/>
            <person name="Tian M."/>
            <person name="Pan X."/>
            <person name="Warren A."/>
            <person name="Jiang C."/>
            <person name="Yuan D."/>
            <person name="Miao W."/>
        </authorList>
    </citation>
    <scope>NUCLEOTIDE SEQUENCE [LARGE SCALE GENOMIC DNA]</scope>
    <source>
        <strain evidence="1">36N120E</strain>
    </source>
</reference>
<gene>
    <name evidence="1" type="ORF">PPERSA_05643</name>
</gene>
<name>A0A0V0QPX0_PSEPJ</name>